<dbReference type="Ensembl" id="ENSELUT00000005689.3">
    <property type="protein sequence ID" value="ENSELUP00000008361.2"/>
    <property type="gene ID" value="ENSELUG00000009033.3"/>
</dbReference>
<organism evidence="6 7">
    <name type="scientific">Esox lucius</name>
    <name type="common">Northern pike</name>
    <dbReference type="NCBI Taxonomy" id="8010"/>
    <lineage>
        <taxon>Eukaryota</taxon>
        <taxon>Metazoa</taxon>
        <taxon>Chordata</taxon>
        <taxon>Craniata</taxon>
        <taxon>Vertebrata</taxon>
        <taxon>Euteleostomi</taxon>
        <taxon>Actinopterygii</taxon>
        <taxon>Neopterygii</taxon>
        <taxon>Teleostei</taxon>
        <taxon>Protacanthopterygii</taxon>
        <taxon>Esociformes</taxon>
        <taxon>Esocidae</taxon>
        <taxon>Esox</taxon>
    </lineage>
</organism>
<dbReference type="OMA" id="DWSKHKK"/>
<sequence>MAFKSQKDMFQKMEESFKFCASCGKRPGQVSDTQTLKRCISCLNVYYCSKECQKSDWPQHKKVCPVLRLVAIDRLVEWLVFKGDLPFPTDKWTRPQGEVKCWDDWLAMQGDLTPKLDAILSCTNMKDLWTNAGRPKPDDDDLRKSIWRVSSEFLCRPLTIAMGFRLFGLNPYSKPLTIHLIGISDTETLGARLTDFDELDRMYPGHQGIEVVMVGPEVVDGPIMRSPLTSFGPKTKTFISAYKGLYHQFYEELVETKAAAKPDLVVGFHPGFDASQGLDEGWLPTLLLLRDYDIPSLFTAADETEMTYSLQILSELEMDLKGSGVNPFASQKPEQVQATPNKTPVYCNSHYFCFQGLLETVEFEEPEDD</sequence>
<dbReference type="PROSITE" id="PS01360">
    <property type="entry name" value="ZF_MYND_1"/>
    <property type="match status" value="1"/>
</dbReference>
<evidence type="ECO:0000256" key="3">
    <source>
        <dbReference type="ARBA" id="ARBA00022833"/>
    </source>
</evidence>
<dbReference type="Bgee" id="ENSELUG00000009033">
    <property type="expression patterns" value="Expressed in muscle tissue and 5 other cell types or tissues"/>
</dbReference>
<keyword evidence="2 4" id="KW-0863">Zinc-finger</keyword>
<evidence type="ECO:0000256" key="1">
    <source>
        <dbReference type="ARBA" id="ARBA00022723"/>
    </source>
</evidence>
<dbReference type="FunCoup" id="A0A3P8XV79">
    <property type="interactions" value="1"/>
</dbReference>
<proteinExistence type="predicted"/>
<dbReference type="PANTHER" id="PTHR46920">
    <property type="match status" value="1"/>
</dbReference>
<protein>
    <recommendedName>
        <fullName evidence="5">MYND-type domain-containing protein</fullName>
    </recommendedName>
</protein>
<reference evidence="6" key="4">
    <citation type="submission" date="2025-09" db="UniProtKB">
        <authorList>
            <consortium name="Ensembl"/>
        </authorList>
    </citation>
    <scope>IDENTIFICATION</scope>
</reference>
<dbReference type="InterPro" id="IPR052839">
    <property type="entry name" value="Mito_gene_expr_regulator"/>
</dbReference>
<dbReference type="GO" id="GO:0008270">
    <property type="term" value="F:zinc ion binding"/>
    <property type="evidence" value="ECO:0007669"/>
    <property type="project" value="UniProtKB-KW"/>
</dbReference>
<keyword evidence="1" id="KW-0479">Metal-binding</keyword>
<dbReference type="InterPro" id="IPR002893">
    <property type="entry name" value="Znf_MYND"/>
</dbReference>
<evidence type="ECO:0000313" key="6">
    <source>
        <dbReference type="Ensembl" id="ENSELUP00000008361.2"/>
    </source>
</evidence>
<dbReference type="PROSITE" id="PS50865">
    <property type="entry name" value="ZF_MYND_2"/>
    <property type="match status" value="1"/>
</dbReference>
<dbReference type="STRING" id="8010.ENSELUP00000008361"/>
<dbReference type="AlphaFoldDB" id="A0A3P8XV79"/>
<reference evidence="7" key="1">
    <citation type="journal article" date="2014" name="PLoS ONE">
        <title>The genome and linkage map of the northern pike (Esox lucius): conserved synteny revealed between the salmonid sister group and the Neoteleostei.</title>
        <authorList>
            <person name="Rondeau E.B."/>
            <person name="Minkley D.R."/>
            <person name="Leong J.S."/>
            <person name="Messmer A.M."/>
            <person name="Jantzen J.R."/>
            <person name="von Schalburg K.R."/>
            <person name="Lemon C."/>
            <person name="Bird N.H."/>
            <person name="Koop B.F."/>
        </authorList>
    </citation>
    <scope>NUCLEOTIDE SEQUENCE</scope>
</reference>
<keyword evidence="7" id="KW-1185">Reference proteome</keyword>
<accession>A0A3P8XV79</accession>
<feature type="domain" description="MYND-type" evidence="5">
    <location>
        <begin position="20"/>
        <end position="64"/>
    </location>
</feature>
<keyword evidence="3" id="KW-0862">Zinc</keyword>
<dbReference type="SUPFAM" id="SSF144232">
    <property type="entry name" value="HIT/MYND zinc finger-like"/>
    <property type="match status" value="1"/>
</dbReference>
<dbReference type="Gene3D" id="6.10.140.2220">
    <property type="match status" value="1"/>
</dbReference>
<dbReference type="InParanoid" id="A0A3P8XV79"/>
<reference evidence="6" key="2">
    <citation type="submission" date="2020-02" db="EMBL/GenBank/DDBJ databases">
        <title>Esox lucius (northern pike) genome, fEsoLuc1, primary haplotype.</title>
        <authorList>
            <person name="Myers G."/>
            <person name="Karagic N."/>
            <person name="Meyer A."/>
            <person name="Pippel M."/>
            <person name="Reichard M."/>
            <person name="Winkler S."/>
            <person name="Tracey A."/>
            <person name="Sims Y."/>
            <person name="Howe K."/>
            <person name="Rhie A."/>
            <person name="Formenti G."/>
            <person name="Durbin R."/>
            <person name="Fedrigo O."/>
            <person name="Jarvis E.D."/>
        </authorList>
    </citation>
    <scope>NUCLEOTIDE SEQUENCE [LARGE SCALE GENOMIC DNA]</scope>
</reference>
<reference evidence="6" key="3">
    <citation type="submission" date="2025-08" db="UniProtKB">
        <authorList>
            <consortium name="Ensembl"/>
        </authorList>
    </citation>
    <scope>IDENTIFICATION</scope>
</reference>
<dbReference type="GeneTree" id="ENSGT00940000153820"/>
<dbReference type="Proteomes" id="UP000265140">
    <property type="component" value="Chromosome 5"/>
</dbReference>
<evidence type="ECO:0000256" key="2">
    <source>
        <dbReference type="ARBA" id="ARBA00022771"/>
    </source>
</evidence>
<evidence type="ECO:0000256" key="4">
    <source>
        <dbReference type="PROSITE-ProRule" id="PRU00134"/>
    </source>
</evidence>
<dbReference type="InterPro" id="IPR046824">
    <property type="entry name" value="Mss51-like_C"/>
</dbReference>
<dbReference type="Pfam" id="PF20179">
    <property type="entry name" value="MSS51_C"/>
    <property type="match status" value="1"/>
</dbReference>
<evidence type="ECO:0000259" key="5">
    <source>
        <dbReference type="PROSITE" id="PS50865"/>
    </source>
</evidence>
<name>A0A3P8XV79_ESOLU</name>
<evidence type="ECO:0000313" key="7">
    <source>
        <dbReference type="Proteomes" id="UP000265140"/>
    </source>
</evidence>
<dbReference type="Pfam" id="PF01753">
    <property type="entry name" value="zf-MYND"/>
    <property type="match status" value="1"/>
</dbReference>
<dbReference type="PANTHER" id="PTHR46920:SF2">
    <property type="entry name" value="MSS51 MITOCHONDRIAL TRANSLATIONAL ACTIVATOR"/>
    <property type="match status" value="1"/>
</dbReference>